<dbReference type="EMBL" id="CP001778">
    <property type="protein sequence ID" value="ADD42618.1"/>
    <property type="molecule type" value="Genomic_DNA"/>
</dbReference>
<dbReference type="OrthoDB" id="190275at2"/>
<dbReference type="Pfam" id="PF00929">
    <property type="entry name" value="RNase_T"/>
    <property type="match status" value="1"/>
</dbReference>
<dbReference type="GO" id="GO:0005829">
    <property type="term" value="C:cytosol"/>
    <property type="evidence" value="ECO:0007669"/>
    <property type="project" value="TreeGrafter"/>
</dbReference>
<evidence type="ECO:0000256" key="3">
    <source>
        <dbReference type="ARBA" id="ARBA00022839"/>
    </source>
</evidence>
<dbReference type="eggNOG" id="COG0847">
    <property type="taxonomic scope" value="Bacteria"/>
</dbReference>
<dbReference type="CDD" id="cd06127">
    <property type="entry name" value="DEDDh"/>
    <property type="match status" value="1"/>
</dbReference>
<dbReference type="InterPro" id="IPR036397">
    <property type="entry name" value="RNaseH_sf"/>
</dbReference>
<keyword evidence="3 5" id="KW-0269">Exonuclease</keyword>
<dbReference type="FunFam" id="3.30.420.10:FF:000045">
    <property type="entry name" value="3'-5' exonuclease DinG"/>
    <property type="match status" value="1"/>
</dbReference>
<dbReference type="STRING" id="446470.Snas_2943"/>
<dbReference type="SUPFAM" id="SSF158682">
    <property type="entry name" value="TerB-like"/>
    <property type="match status" value="1"/>
</dbReference>
<dbReference type="Proteomes" id="UP000000844">
    <property type="component" value="Chromosome"/>
</dbReference>
<dbReference type="Pfam" id="PF00533">
    <property type="entry name" value="BRCT"/>
    <property type="match status" value="1"/>
</dbReference>
<evidence type="ECO:0000313" key="6">
    <source>
        <dbReference type="Proteomes" id="UP000000844"/>
    </source>
</evidence>
<dbReference type="SMART" id="SM00479">
    <property type="entry name" value="EXOIII"/>
    <property type="match status" value="1"/>
</dbReference>
<dbReference type="SUPFAM" id="SSF53098">
    <property type="entry name" value="Ribonuclease H-like"/>
    <property type="match status" value="1"/>
</dbReference>
<dbReference type="InterPro" id="IPR013520">
    <property type="entry name" value="Ribonucl_H"/>
</dbReference>
<feature type="domain" description="Exonuclease" evidence="4">
    <location>
        <begin position="1"/>
        <end position="168"/>
    </location>
</feature>
<dbReference type="HOGENOM" id="CLU_029910_2_1_11"/>
<organism evidence="5 6">
    <name type="scientific">Stackebrandtia nassauensis (strain DSM 44728 / CIP 108903 / NRRL B-16338 / NBRC 102104 / LLR-40K-21)</name>
    <dbReference type="NCBI Taxonomy" id="446470"/>
    <lineage>
        <taxon>Bacteria</taxon>
        <taxon>Bacillati</taxon>
        <taxon>Actinomycetota</taxon>
        <taxon>Actinomycetes</taxon>
        <taxon>Glycomycetales</taxon>
        <taxon>Glycomycetaceae</taxon>
        <taxon>Stackebrandtia</taxon>
    </lineage>
</organism>
<name>D3Q9D6_STANL</name>
<dbReference type="InterPro" id="IPR001357">
    <property type="entry name" value="BRCT_dom"/>
</dbReference>
<dbReference type="PANTHER" id="PTHR30231">
    <property type="entry name" value="DNA POLYMERASE III SUBUNIT EPSILON"/>
    <property type="match status" value="1"/>
</dbReference>
<evidence type="ECO:0000256" key="1">
    <source>
        <dbReference type="ARBA" id="ARBA00022722"/>
    </source>
</evidence>
<dbReference type="KEGG" id="sna:Snas_2943"/>
<dbReference type="RefSeq" id="WP_013018189.1">
    <property type="nucleotide sequence ID" value="NC_013947.1"/>
</dbReference>
<dbReference type="InterPro" id="IPR036420">
    <property type="entry name" value="BRCT_dom_sf"/>
</dbReference>
<dbReference type="SUPFAM" id="SSF52113">
    <property type="entry name" value="BRCT domain"/>
    <property type="match status" value="1"/>
</dbReference>
<dbReference type="AlphaFoldDB" id="D3Q9D6"/>
<sequence length="410" mass="45099">MYAVFDTETTGIIPGMHHRIIEIAVVLADDEGSIENTWSTLLNPDRDLGPQHIHGIKARQVIDAPKFGDIAGQLIQMLSGRTLVAHNLPFDLRFLSAEFERLGHQLTYNHHLGVCTMNWSTTFLEGASRSLPECCKAAGVQLTGWHSALSDAEATAALLKHYINAARGGVPWHDRLPLSRSCTWPTVPVTNAHVRQRESVPHKPSHGDPFISALVDYLPRVQSSEVSDPYLAVLDEALSDRYLSADETAALRALATSLQISDVQTRQLHHDYLEALARVALADHHLSAEEEEDLRQVAGILDLPLEAIDLAIKAAQALSKDSDTTPLPIAPGDMVVFTGTMPESREEWEQRAIEHGFVPHRAVTKKVKLVIAADSDSLSGKAKKARGYNIPIMDVDRFREVLGYPAPAAW</sequence>
<evidence type="ECO:0000259" key="4">
    <source>
        <dbReference type="SMART" id="SM00479"/>
    </source>
</evidence>
<gene>
    <name evidence="5" type="ordered locus">Snas_2943</name>
</gene>
<keyword evidence="2" id="KW-0378">Hydrolase</keyword>
<dbReference type="InterPro" id="IPR029024">
    <property type="entry name" value="TerB-like"/>
</dbReference>
<keyword evidence="1" id="KW-0540">Nuclease</keyword>
<evidence type="ECO:0000313" key="5">
    <source>
        <dbReference type="EMBL" id="ADD42618.1"/>
    </source>
</evidence>
<reference evidence="5 6" key="1">
    <citation type="journal article" date="2009" name="Stand. Genomic Sci.">
        <title>Complete genome sequence of Stackebrandtia nassauensis type strain (LLR-40K-21).</title>
        <authorList>
            <person name="Munk C."/>
            <person name="Lapidus A."/>
            <person name="Copeland A."/>
            <person name="Jando M."/>
            <person name="Mayilraj S."/>
            <person name="Glavina Del Rio T."/>
            <person name="Nolan M."/>
            <person name="Chen F."/>
            <person name="Lucas S."/>
            <person name="Tice H."/>
            <person name="Cheng J.F."/>
            <person name="Han C."/>
            <person name="Detter J.C."/>
            <person name="Bruce D."/>
            <person name="Goodwin L."/>
            <person name="Chain P."/>
            <person name="Pitluck S."/>
            <person name="Goker M."/>
            <person name="Ovchinikova G."/>
            <person name="Pati A."/>
            <person name="Ivanova N."/>
            <person name="Mavromatis K."/>
            <person name="Chen A."/>
            <person name="Palaniappan K."/>
            <person name="Land M."/>
            <person name="Hauser L."/>
            <person name="Chang Y.J."/>
            <person name="Jeffries C.D."/>
            <person name="Bristow J."/>
            <person name="Eisen J.A."/>
            <person name="Markowitz V."/>
            <person name="Hugenholtz P."/>
            <person name="Kyrpides N.C."/>
            <person name="Klenk H.P."/>
        </authorList>
    </citation>
    <scope>NUCLEOTIDE SEQUENCE [LARGE SCALE GENOMIC DNA]</scope>
    <source>
        <strain evidence="6">DSM 44728 / CIP 108903 / NRRL B-16338 / NBRC 102104 / LLR-40K-21</strain>
    </source>
</reference>
<dbReference type="PANTHER" id="PTHR30231:SF4">
    <property type="entry name" value="PROTEIN NEN2"/>
    <property type="match status" value="1"/>
</dbReference>
<dbReference type="GO" id="GO:0003676">
    <property type="term" value="F:nucleic acid binding"/>
    <property type="evidence" value="ECO:0007669"/>
    <property type="project" value="InterPro"/>
</dbReference>
<dbReference type="Gene3D" id="3.40.50.10190">
    <property type="entry name" value="BRCT domain"/>
    <property type="match status" value="1"/>
</dbReference>
<dbReference type="InterPro" id="IPR012337">
    <property type="entry name" value="RNaseH-like_sf"/>
</dbReference>
<accession>D3Q9D6</accession>
<evidence type="ECO:0000256" key="2">
    <source>
        <dbReference type="ARBA" id="ARBA00022801"/>
    </source>
</evidence>
<dbReference type="eggNOG" id="COG0272">
    <property type="taxonomic scope" value="Bacteria"/>
</dbReference>
<keyword evidence="6" id="KW-1185">Reference proteome</keyword>
<dbReference type="Gene3D" id="3.30.420.10">
    <property type="entry name" value="Ribonuclease H-like superfamily/Ribonuclease H"/>
    <property type="match status" value="1"/>
</dbReference>
<dbReference type="GO" id="GO:0008408">
    <property type="term" value="F:3'-5' exonuclease activity"/>
    <property type="evidence" value="ECO:0007669"/>
    <property type="project" value="TreeGrafter"/>
</dbReference>
<protein>
    <submittedName>
        <fullName evidence="5">Exonuclease RNase T and DNA polymerase III</fullName>
    </submittedName>
</protein>
<proteinExistence type="predicted"/>